<dbReference type="Proteomes" id="UP000651050">
    <property type="component" value="Unassembled WGS sequence"/>
</dbReference>
<comment type="caution">
    <text evidence="1">The sequence shown here is derived from an EMBL/GenBank/DDBJ whole genome shotgun (WGS) entry which is preliminary data.</text>
</comment>
<proteinExistence type="predicted"/>
<dbReference type="RefSeq" id="WP_196987450.1">
    <property type="nucleotide sequence ID" value="NZ_JADWYS010000001.1"/>
</dbReference>
<keyword evidence="2" id="KW-1185">Reference proteome</keyword>
<evidence type="ECO:0000313" key="1">
    <source>
        <dbReference type="EMBL" id="MBG9389670.1"/>
    </source>
</evidence>
<evidence type="ECO:0000313" key="2">
    <source>
        <dbReference type="Proteomes" id="UP000651050"/>
    </source>
</evidence>
<protein>
    <submittedName>
        <fullName evidence="1">Uncharacterized protein</fullName>
    </submittedName>
</protein>
<sequence length="230" mass="25039">MPSRARTAPSSSATPAPDSACEAARYALLRRLAPSMRHHLVVNLQPIGMIYEVLDRRLRADEPDLREVHESAQKINGFARAALDSSLDMITWLSPPPEAATTVADGVRECLGLLATSLTFRGYALRNDVMPLQGRTHRSAMRTVLSATLLHLTDEHAPPAEISLSAQDTAQAFVLKLALREGEGESGFTPEPAYRPLQWNDVQALASAESVELVRETKQAISLVLPRVAA</sequence>
<dbReference type="EMBL" id="JADWYS010000001">
    <property type="protein sequence ID" value="MBG9389670.1"/>
    <property type="molecule type" value="Genomic_DNA"/>
</dbReference>
<organism evidence="1 2">
    <name type="scientific">Caenimonas aquaedulcis</name>
    <dbReference type="NCBI Taxonomy" id="2793270"/>
    <lineage>
        <taxon>Bacteria</taxon>
        <taxon>Pseudomonadati</taxon>
        <taxon>Pseudomonadota</taxon>
        <taxon>Betaproteobacteria</taxon>
        <taxon>Burkholderiales</taxon>
        <taxon>Comamonadaceae</taxon>
        <taxon>Caenimonas</taxon>
    </lineage>
</organism>
<accession>A0A931H794</accession>
<gene>
    <name evidence="1" type="ORF">I5803_16695</name>
</gene>
<dbReference type="AlphaFoldDB" id="A0A931H794"/>
<reference evidence="1" key="1">
    <citation type="submission" date="2020-11" db="EMBL/GenBank/DDBJ databases">
        <title>Bacterial whole genome sequence for Caenimonas sp. DR4.4.</title>
        <authorList>
            <person name="Le V."/>
            <person name="Ko S.-R."/>
            <person name="Ahn C.-Y."/>
            <person name="Oh H.-M."/>
        </authorList>
    </citation>
    <scope>NUCLEOTIDE SEQUENCE</scope>
    <source>
        <strain evidence="1">DR4.4</strain>
    </source>
</reference>
<name>A0A931H794_9BURK</name>